<comment type="caution">
    <text evidence="4">The sequence shown here is derived from an EMBL/GenBank/DDBJ whole genome shotgun (WGS) entry which is preliminary data.</text>
</comment>
<dbReference type="GO" id="GO:0018498">
    <property type="term" value="F:2,3-dihydroxy-2,3-dihydro-phenylpropionate dehydrogenase activity"/>
    <property type="evidence" value="ECO:0007669"/>
    <property type="project" value="UniProtKB-EC"/>
</dbReference>
<dbReference type="PANTHER" id="PTHR43477">
    <property type="entry name" value="DIHYDROANTICAPSIN 7-DEHYDROGENASE"/>
    <property type="match status" value="1"/>
</dbReference>
<dbReference type="PRINTS" id="PR00081">
    <property type="entry name" value="GDHRDH"/>
</dbReference>
<dbReference type="NCBIfam" id="NF004849">
    <property type="entry name" value="PRK06200.1"/>
    <property type="match status" value="1"/>
</dbReference>
<dbReference type="SUPFAM" id="SSF51735">
    <property type="entry name" value="NAD(P)-binding Rossmann-fold domains"/>
    <property type="match status" value="1"/>
</dbReference>
<organism evidence="4 5">
    <name type="scientific">Mycobacterium helveticum</name>
    <dbReference type="NCBI Taxonomy" id="2592811"/>
    <lineage>
        <taxon>Bacteria</taxon>
        <taxon>Bacillati</taxon>
        <taxon>Actinomycetota</taxon>
        <taxon>Actinomycetes</taxon>
        <taxon>Mycobacteriales</taxon>
        <taxon>Mycobacteriaceae</taxon>
        <taxon>Mycobacterium</taxon>
    </lineage>
</organism>
<dbReference type="FunFam" id="3.40.50.720:FF:000084">
    <property type="entry name" value="Short-chain dehydrogenase reductase"/>
    <property type="match status" value="1"/>
</dbReference>
<reference evidence="4 5" key="1">
    <citation type="submission" date="2019-07" db="EMBL/GenBank/DDBJ databases">
        <title>New Mycobacterium species.</title>
        <authorList>
            <person name="Tortoli E."/>
            <person name="Ghielmetti G."/>
            <person name="Friedel U."/>
            <person name="Trovato A."/>
        </authorList>
    </citation>
    <scope>NUCLEOTIDE SEQUENCE [LARGE SCALE GENOMIC DNA]</scope>
    <source>
        <strain evidence="4 5">16-83</strain>
    </source>
</reference>
<dbReference type="InterPro" id="IPR051122">
    <property type="entry name" value="SDR_DHRS6-like"/>
</dbReference>
<keyword evidence="5" id="KW-1185">Reference proteome</keyword>
<dbReference type="InterPro" id="IPR036291">
    <property type="entry name" value="NAD(P)-bd_dom_sf"/>
</dbReference>
<proteinExistence type="inferred from homology"/>
<evidence type="ECO:0000256" key="1">
    <source>
        <dbReference type="ARBA" id="ARBA00006484"/>
    </source>
</evidence>
<dbReference type="EC" id="1.3.1.87" evidence="4"/>
<dbReference type="PANTHER" id="PTHR43477:SF1">
    <property type="entry name" value="DIHYDROANTICAPSIN 7-DEHYDROGENASE"/>
    <property type="match status" value="1"/>
</dbReference>
<evidence type="ECO:0000256" key="2">
    <source>
        <dbReference type="ARBA" id="ARBA00023002"/>
    </source>
</evidence>
<dbReference type="InterPro" id="IPR020904">
    <property type="entry name" value="Sc_DH/Rdtase_CS"/>
</dbReference>
<protein>
    <submittedName>
        <fullName evidence="4">3-(Cis-5,6-dihydroxycyclohexa-1, 3-dien-1-yl)propanoate dehydrogenase</fullName>
        <ecNumber evidence="4">1.3.1.87</ecNumber>
    </submittedName>
</protein>
<accession>A0A557XRB3</accession>
<comment type="similarity">
    <text evidence="1 3">Belongs to the short-chain dehydrogenases/reductases (SDR) family.</text>
</comment>
<gene>
    <name evidence="4" type="primary">hcaB</name>
    <name evidence="4" type="ORF">FPZ47_13945</name>
</gene>
<dbReference type="Pfam" id="PF00106">
    <property type="entry name" value="adh_short"/>
    <property type="match status" value="1"/>
</dbReference>
<dbReference type="Proteomes" id="UP000320513">
    <property type="component" value="Unassembled WGS sequence"/>
</dbReference>
<dbReference type="AlphaFoldDB" id="A0A557XRB3"/>
<dbReference type="EMBL" id="VMQU01000053">
    <property type="protein sequence ID" value="TVS88458.1"/>
    <property type="molecule type" value="Genomic_DNA"/>
</dbReference>
<evidence type="ECO:0000313" key="5">
    <source>
        <dbReference type="Proteomes" id="UP000320513"/>
    </source>
</evidence>
<dbReference type="OrthoDB" id="9803333at2"/>
<dbReference type="InterPro" id="IPR002347">
    <property type="entry name" value="SDR_fam"/>
</dbReference>
<dbReference type="PROSITE" id="PS00061">
    <property type="entry name" value="ADH_SHORT"/>
    <property type="match status" value="1"/>
</dbReference>
<name>A0A557XRB3_9MYCO</name>
<keyword evidence="2 4" id="KW-0560">Oxidoreductase</keyword>
<sequence length="275" mass="28604">MGWLDGRVALVTGGASGIGRAVVTRFLEEGARVGVVDRAPDRLRQLEKDLDGVIAFEGDVTSVADNEGAVAKIVEAFGGLDVFVGNAGVFDYFASLAELSAEQLDSCFDELFSVNVKGYLLGAKAALPQLLRSDAASIIFTASTAAFYPAAGGPLYTASKHAVIGLVRQLAYELAPRIRVNAVAPGGTVTELRGLRNLKQADTTLVGVPNIENLIRASNPLGLFQDPADHAAAYVLLASTENSRAMTGVVLNSDGGTGVRGFTQIQIADGAALPK</sequence>
<dbReference type="PRINTS" id="PR00080">
    <property type="entry name" value="SDRFAMILY"/>
</dbReference>
<evidence type="ECO:0000256" key="3">
    <source>
        <dbReference type="RuleBase" id="RU000363"/>
    </source>
</evidence>
<evidence type="ECO:0000313" key="4">
    <source>
        <dbReference type="EMBL" id="TVS88458.1"/>
    </source>
</evidence>
<dbReference type="Gene3D" id="3.40.50.720">
    <property type="entry name" value="NAD(P)-binding Rossmann-like Domain"/>
    <property type="match status" value="1"/>
</dbReference>